<dbReference type="SUPFAM" id="SSF56784">
    <property type="entry name" value="HAD-like"/>
    <property type="match status" value="1"/>
</dbReference>
<evidence type="ECO:0000313" key="4">
    <source>
        <dbReference type="EMBL" id="EGA64290.1"/>
    </source>
</evidence>
<dbReference type="Gene3D" id="3.40.50.1000">
    <property type="entry name" value="HAD superfamily/HAD-like"/>
    <property type="match status" value="1"/>
</dbReference>
<dbReference type="PANTHER" id="PTHR46470">
    <property type="entry name" value="N-ACYLNEURAMINATE-9-PHOSPHATASE"/>
    <property type="match status" value="1"/>
</dbReference>
<dbReference type="RefSeq" id="WP_006880930.1">
    <property type="nucleotide sequence ID" value="NZ_AEVS01000090.1"/>
</dbReference>
<comment type="cofactor">
    <cofactor evidence="1">
        <name>Mg(2+)</name>
        <dbReference type="ChEBI" id="CHEBI:18420"/>
    </cofactor>
</comment>
<dbReference type="eggNOG" id="COG1011">
    <property type="taxonomic scope" value="Bacteria"/>
</dbReference>
<keyword evidence="2" id="KW-0378">Hydrolase</keyword>
<dbReference type="InterPro" id="IPR023214">
    <property type="entry name" value="HAD_sf"/>
</dbReference>
<evidence type="ECO:0000256" key="1">
    <source>
        <dbReference type="ARBA" id="ARBA00001946"/>
    </source>
</evidence>
<reference evidence="4 5" key="1">
    <citation type="journal article" date="2012" name="Int. J. Syst. Evol. Microbiol.">
        <title>Vibrio caribbeanicus sp. nov., isolated from the marine sponge Scleritoderma cyanea.</title>
        <authorList>
            <person name="Hoffmann M."/>
            <person name="Monday S.R."/>
            <person name="Allard M.W."/>
            <person name="Strain E.A."/>
            <person name="Whittaker P."/>
            <person name="Naum M."/>
            <person name="McCarthy P.J."/>
            <person name="Lopez J.V."/>
            <person name="Fischer M."/>
            <person name="Brown E.W."/>
        </authorList>
    </citation>
    <scope>NUCLEOTIDE SEQUENCE [LARGE SCALE GENOMIC DNA]</scope>
    <source>
        <strain evidence="4 5">LMG 20546</strain>
    </source>
</reference>
<dbReference type="InterPro" id="IPR006439">
    <property type="entry name" value="HAD-SF_hydro_IA"/>
</dbReference>
<gene>
    <name evidence="4" type="ORF">VIBR0546_03115</name>
</gene>
<dbReference type="EMBL" id="AEVS01000090">
    <property type="protein sequence ID" value="EGA64290.1"/>
    <property type="molecule type" value="Genomic_DNA"/>
</dbReference>
<dbReference type="InterPro" id="IPR041492">
    <property type="entry name" value="HAD_2"/>
</dbReference>
<dbReference type="Pfam" id="PF13419">
    <property type="entry name" value="HAD_2"/>
    <property type="match status" value="1"/>
</dbReference>
<dbReference type="GO" id="GO:0016787">
    <property type="term" value="F:hydrolase activity"/>
    <property type="evidence" value="ECO:0007669"/>
    <property type="project" value="UniProtKB-KW"/>
</dbReference>
<dbReference type="InterPro" id="IPR036412">
    <property type="entry name" value="HAD-like_sf"/>
</dbReference>
<accession>E8LYK2</accession>
<evidence type="ECO:0008006" key="6">
    <source>
        <dbReference type="Google" id="ProtNLM"/>
    </source>
</evidence>
<proteinExistence type="predicted"/>
<name>E8LYK2_9VIBR</name>
<comment type="caution">
    <text evidence="4">The sequence shown here is derived from an EMBL/GenBank/DDBJ whole genome shotgun (WGS) entry which is preliminary data.</text>
</comment>
<evidence type="ECO:0000256" key="2">
    <source>
        <dbReference type="ARBA" id="ARBA00022801"/>
    </source>
</evidence>
<evidence type="ECO:0000256" key="3">
    <source>
        <dbReference type="ARBA" id="ARBA00022842"/>
    </source>
</evidence>
<sequence length="158" mass="18191">MKQVILFDWGNTLMVDFAQYSGKMYLWPEVKAVEQAQATLQALSKEHDLYVATSARDSCESEVRAAFQRAELDQHIKGYFCKANLGIDKDCPEFYQAILESLNLEASQVTMVGDTLEKDIYPAREAGLRTIYFNRHNHPLDENMVTIHNLSQLLEKKW</sequence>
<dbReference type="GO" id="GO:0044281">
    <property type="term" value="P:small molecule metabolic process"/>
    <property type="evidence" value="ECO:0007669"/>
    <property type="project" value="UniProtKB-ARBA"/>
</dbReference>
<keyword evidence="5" id="KW-1185">Reference proteome</keyword>
<dbReference type="NCBIfam" id="TIGR01549">
    <property type="entry name" value="HAD-SF-IA-v1"/>
    <property type="match status" value="1"/>
</dbReference>
<keyword evidence="3" id="KW-0460">Magnesium</keyword>
<dbReference type="AlphaFoldDB" id="E8LYK2"/>
<dbReference type="Proteomes" id="UP000004371">
    <property type="component" value="Unassembled WGS sequence"/>
</dbReference>
<evidence type="ECO:0000313" key="5">
    <source>
        <dbReference type="Proteomes" id="UP000004371"/>
    </source>
</evidence>
<organism evidence="4 5">
    <name type="scientific">Vibrio brasiliensis LMG 20546</name>
    <dbReference type="NCBI Taxonomy" id="945543"/>
    <lineage>
        <taxon>Bacteria</taxon>
        <taxon>Pseudomonadati</taxon>
        <taxon>Pseudomonadota</taxon>
        <taxon>Gammaproteobacteria</taxon>
        <taxon>Vibrionales</taxon>
        <taxon>Vibrionaceae</taxon>
        <taxon>Vibrio</taxon>
        <taxon>Vibrio oreintalis group</taxon>
    </lineage>
</organism>
<dbReference type="STRING" id="945543.VIBR0546_03115"/>
<dbReference type="InterPro" id="IPR051400">
    <property type="entry name" value="HAD-like_hydrolase"/>
</dbReference>
<protein>
    <recommendedName>
        <fullName evidence="6">Hydrolase</fullName>
    </recommendedName>
</protein>
<dbReference type="OrthoDB" id="6196267at2"/>